<dbReference type="InterPro" id="IPR002052">
    <property type="entry name" value="DNA_methylase_N6_adenine_CS"/>
</dbReference>
<evidence type="ECO:0000256" key="3">
    <source>
        <dbReference type="ARBA" id="ARBA00022691"/>
    </source>
</evidence>
<organism evidence="5">
    <name type="scientific">mine drainage metagenome</name>
    <dbReference type="NCBI Taxonomy" id="410659"/>
    <lineage>
        <taxon>unclassified sequences</taxon>
        <taxon>metagenomes</taxon>
        <taxon>ecological metagenomes</taxon>
    </lineage>
</organism>
<dbReference type="CDD" id="cd02440">
    <property type="entry name" value="AdoMet_MTases"/>
    <property type="match status" value="1"/>
</dbReference>
<dbReference type="InterPro" id="IPR040758">
    <property type="entry name" value="PrmC_N"/>
</dbReference>
<evidence type="ECO:0000259" key="4">
    <source>
        <dbReference type="Pfam" id="PF17827"/>
    </source>
</evidence>
<keyword evidence="2 5" id="KW-0808">Transferase</keyword>
<dbReference type="AlphaFoldDB" id="A0A1J5Q6F3"/>
<dbReference type="EMBL" id="MLJW01003028">
    <property type="protein sequence ID" value="OIQ73035.1"/>
    <property type="molecule type" value="Genomic_DNA"/>
</dbReference>
<evidence type="ECO:0000256" key="1">
    <source>
        <dbReference type="ARBA" id="ARBA00022603"/>
    </source>
</evidence>
<dbReference type="EC" id="2.1.1.297" evidence="5"/>
<keyword evidence="3" id="KW-0949">S-adenosyl-L-methionine</keyword>
<evidence type="ECO:0000313" key="5">
    <source>
        <dbReference type="EMBL" id="OIQ73035.1"/>
    </source>
</evidence>
<sequence length="327" mass="35241">MNISARLTAARNILSGAQGLSVEETRIEAQALLRHVLGGVSRAWLIAHEKQTLTREQQSRFEMLLHRRLQGEPVAYILGVREFYGFDFSVTPDVLIPRPDTETLVEAALQRISPDKPCRVLDLGTGSGAIAIAIACHRPQALVTAVDRSAAAICVARSNAGHLLAPSAPEGSARQAGMQIQTERDAKGSDRIRNLRLLQSDWFDALQHEIFDVIVSNPPYIAAADPHLQQGDLRFEPPGALVSGPDGMNDLHTIAAQAATHLAPGGWLLLEHGFDQAERVAGLLRKAGFEQVGHAADLAGIQRVTLGLMQAMPPRHVGHLQDGAGLL</sequence>
<dbReference type="InterPro" id="IPR019874">
    <property type="entry name" value="RF_methyltr_PrmC"/>
</dbReference>
<dbReference type="InterPro" id="IPR004556">
    <property type="entry name" value="HemK-like"/>
</dbReference>
<keyword evidence="1 5" id="KW-0489">Methyltransferase</keyword>
<dbReference type="Gene3D" id="3.40.50.150">
    <property type="entry name" value="Vaccinia Virus protein VP39"/>
    <property type="match status" value="1"/>
</dbReference>
<gene>
    <name evidence="5" type="primary">prmC_18</name>
    <name evidence="5" type="ORF">GALL_453320</name>
</gene>
<dbReference type="InterPro" id="IPR029063">
    <property type="entry name" value="SAM-dependent_MTases_sf"/>
</dbReference>
<dbReference type="GO" id="GO:0102559">
    <property type="term" value="F:peptide chain release factor N(5)-glutamine methyltransferase activity"/>
    <property type="evidence" value="ECO:0007669"/>
    <property type="project" value="UniProtKB-EC"/>
</dbReference>
<comment type="caution">
    <text evidence="5">The sequence shown here is derived from an EMBL/GenBank/DDBJ whole genome shotgun (WGS) entry which is preliminary data.</text>
</comment>
<dbReference type="Pfam" id="PF17827">
    <property type="entry name" value="PrmC_N"/>
    <property type="match status" value="1"/>
</dbReference>
<dbReference type="NCBIfam" id="TIGR00536">
    <property type="entry name" value="hemK_fam"/>
    <property type="match status" value="1"/>
</dbReference>
<dbReference type="PANTHER" id="PTHR18895">
    <property type="entry name" value="HEMK METHYLTRANSFERASE"/>
    <property type="match status" value="1"/>
</dbReference>
<dbReference type="Pfam" id="PF13489">
    <property type="entry name" value="Methyltransf_23"/>
    <property type="match status" value="1"/>
</dbReference>
<reference evidence="5" key="1">
    <citation type="submission" date="2016-10" db="EMBL/GenBank/DDBJ databases">
        <title>Sequence of Gallionella enrichment culture.</title>
        <authorList>
            <person name="Poehlein A."/>
            <person name="Muehling M."/>
            <person name="Daniel R."/>
        </authorList>
    </citation>
    <scope>NUCLEOTIDE SEQUENCE</scope>
</reference>
<dbReference type="GO" id="GO:0003676">
    <property type="term" value="F:nucleic acid binding"/>
    <property type="evidence" value="ECO:0007669"/>
    <property type="project" value="InterPro"/>
</dbReference>
<proteinExistence type="inferred from homology"/>
<dbReference type="InterPro" id="IPR050320">
    <property type="entry name" value="N5-glutamine_MTase"/>
</dbReference>
<dbReference type="PANTHER" id="PTHR18895:SF74">
    <property type="entry name" value="MTRF1L RELEASE FACTOR GLUTAMINE METHYLTRANSFERASE"/>
    <property type="match status" value="1"/>
</dbReference>
<dbReference type="HAMAP" id="MF_02126">
    <property type="entry name" value="RF_methyltr_PrmC"/>
    <property type="match status" value="1"/>
</dbReference>
<dbReference type="SUPFAM" id="SSF53335">
    <property type="entry name" value="S-adenosyl-L-methionine-dependent methyltransferases"/>
    <property type="match status" value="1"/>
</dbReference>
<dbReference type="Gene3D" id="1.10.8.10">
    <property type="entry name" value="DNA helicase RuvA subunit, C-terminal domain"/>
    <property type="match status" value="1"/>
</dbReference>
<accession>A0A1J5Q6F3</accession>
<name>A0A1J5Q6F3_9ZZZZ</name>
<evidence type="ECO:0000256" key="2">
    <source>
        <dbReference type="ARBA" id="ARBA00022679"/>
    </source>
</evidence>
<dbReference type="GO" id="GO:0032259">
    <property type="term" value="P:methylation"/>
    <property type="evidence" value="ECO:0007669"/>
    <property type="project" value="UniProtKB-KW"/>
</dbReference>
<protein>
    <submittedName>
        <fullName evidence="5">Release factor glutamine methyltransferase</fullName>
        <ecNumber evidence="5">2.1.1.297</ecNumber>
    </submittedName>
</protein>
<feature type="domain" description="Release factor glutamine methyltransferase N-terminal" evidence="4">
    <location>
        <begin position="8"/>
        <end position="79"/>
    </location>
</feature>
<dbReference type="PROSITE" id="PS00092">
    <property type="entry name" value="N6_MTASE"/>
    <property type="match status" value="1"/>
</dbReference>